<dbReference type="AlphaFoldDB" id="A0A2K1IHK3"/>
<proteinExistence type="predicted"/>
<reference evidence="1 3" key="2">
    <citation type="journal article" date="2018" name="Plant J.">
        <title>The Physcomitrella patens chromosome-scale assembly reveals moss genome structure and evolution.</title>
        <authorList>
            <person name="Lang D."/>
            <person name="Ullrich K.K."/>
            <person name="Murat F."/>
            <person name="Fuchs J."/>
            <person name="Jenkins J."/>
            <person name="Haas F.B."/>
            <person name="Piednoel M."/>
            <person name="Gundlach H."/>
            <person name="Van Bel M."/>
            <person name="Meyberg R."/>
            <person name="Vives C."/>
            <person name="Morata J."/>
            <person name="Symeonidi A."/>
            <person name="Hiss M."/>
            <person name="Muchero W."/>
            <person name="Kamisugi Y."/>
            <person name="Saleh O."/>
            <person name="Blanc G."/>
            <person name="Decker E.L."/>
            <person name="van Gessel N."/>
            <person name="Grimwood J."/>
            <person name="Hayes R.D."/>
            <person name="Graham S.W."/>
            <person name="Gunter L.E."/>
            <person name="McDaniel S.F."/>
            <person name="Hoernstein S.N.W."/>
            <person name="Larsson A."/>
            <person name="Li F.W."/>
            <person name="Perroud P.F."/>
            <person name="Phillips J."/>
            <person name="Ranjan P."/>
            <person name="Rokshar D.S."/>
            <person name="Rothfels C.J."/>
            <person name="Schneider L."/>
            <person name="Shu S."/>
            <person name="Stevenson D.W."/>
            <person name="Thummler F."/>
            <person name="Tillich M."/>
            <person name="Villarreal Aguilar J.C."/>
            <person name="Widiez T."/>
            <person name="Wong G.K."/>
            <person name="Wymore A."/>
            <person name="Zhang Y."/>
            <person name="Zimmer A.D."/>
            <person name="Quatrano R.S."/>
            <person name="Mayer K.F.X."/>
            <person name="Goodstein D."/>
            <person name="Casacuberta J.M."/>
            <person name="Vandepoele K."/>
            <person name="Reski R."/>
            <person name="Cuming A.C."/>
            <person name="Tuskan G.A."/>
            <person name="Maumus F."/>
            <person name="Salse J."/>
            <person name="Schmutz J."/>
            <person name="Rensing S.A."/>
        </authorList>
    </citation>
    <scope>NUCLEOTIDE SEQUENCE [LARGE SCALE GENOMIC DNA]</scope>
    <source>
        <strain evidence="2 3">cv. Gransden 2004</strain>
    </source>
</reference>
<protein>
    <submittedName>
        <fullName evidence="1 2">Uncharacterized protein</fullName>
    </submittedName>
</protein>
<dbReference type="Proteomes" id="UP000006727">
    <property type="component" value="Chromosome 24"/>
</dbReference>
<reference evidence="1 3" key="1">
    <citation type="journal article" date="2008" name="Science">
        <title>The Physcomitrella genome reveals evolutionary insights into the conquest of land by plants.</title>
        <authorList>
            <person name="Rensing S."/>
            <person name="Lang D."/>
            <person name="Zimmer A."/>
            <person name="Terry A."/>
            <person name="Salamov A."/>
            <person name="Shapiro H."/>
            <person name="Nishiyama T."/>
            <person name="Perroud P.-F."/>
            <person name="Lindquist E."/>
            <person name="Kamisugi Y."/>
            <person name="Tanahashi T."/>
            <person name="Sakakibara K."/>
            <person name="Fujita T."/>
            <person name="Oishi K."/>
            <person name="Shin-I T."/>
            <person name="Kuroki Y."/>
            <person name="Toyoda A."/>
            <person name="Suzuki Y."/>
            <person name="Hashimoto A."/>
            <person name="Yamaguchi K."/>
            <person name="Sugano A."/>
            <person name="Kohara Y."/>
            <person name="Fujiyama A."/>
            <person name="Anterola A."/>
            <person name="Aoki S."/>
            <person name="Ashton N."/>
            <person name="Barbazuk W.B."/>
            <person name="Barker E."/>
            <person name="Bennetzen J."/>
            <person name="Bezanilla M."/>
            <person name="Blankenship R."/>
            <person name="Cho S.H."/>
            <person name="Dutcher S."/>
            <person name="Estelle M."/>
            <person name="Fawcett J.A."/>
            <person name="Gundlach H."/>
            <person name="Hanada K."/>
            <person name="Heyl A."/>
            <person name="Hicks K.A."/>
            <person name="Hugh J."/>
            <person name="Lohr M."/>
            <person name="Mayer K."/>
            <person name="Melkozernov A."/>
            <person name="Murata T."/>
            <person name="Nelson D."/>
            <person name="Pils B."/>
            <person name="Prigge M."/>
            <person name="Reiss B."/>
            <person name="Renner T."/>
            <person name="Rombauts S."/>
            <person name="Rushton P."/>
            <person name="Sanderfoot A."/>
            <person name="Schween G."/>
            <person name="Shiu S.-H."/>
            <person name="Stueber K."/>
            <person name="Theodoulou F.L."/>
            <person name="Tu H."/>
            <person name="Van de Peer Y."/>
            <person name="Verrier P.J."/>
            <person name="Waters E."/>
            <person name="Wood A."/>
            <person name="Yang L."/>
            <person name="Cove D."/>
            <person name="Cuming A."/>
            <person name="Hasebe M."/>
            <person name="Lucas S."/>
            <person name="Mishler D.B."/>
            <person name="Reski R."/>
            <person name="Grigoriev I."/>
            <person name="Quatrano R.S."/>
            <person name="Boore J.L."/>
        </authorList>
    </citation>
    <scope>NUCLEOTIDE SEQUENCE [LARGE SCALE GENOMIC DNA]</scope>
    <source>
        <strain evidence="2 3">cv. Gransden 2004</strain>
    </source>
</reference>
<dbReference type="EnsemblPlants" id="Pp3c24_20280V3.1">
    <property type="protein sequence ID" value="PAC:32909224.CDS.1"/>
    <property type="gene ID" value="Pp3c24_20280"/>
</dbReference>
<name>A0A2K1IHK3_PHYPA</name>
<sequence length="70" mass="8035">MFSLRMPKECSSCAWWNRMGCIFWPLCGGVCGLLTELNFLNPALETLMHRFCFDSPGKTEMSIEVATRRL</sequence>
<dbReference type="Gramene" id="Pp3c24_20280V3.1">
    <property type="protein sequence ID" value="PAC:32909224.CDS.1"/>
    <property type="gene ID" value="Pp3c24_20280"/>
</dbReference>
<evidence type="ECO:0000313" key="2">
    <source>
        <dbReference type="EnsemblPlants" id="PAC:32909224.CDS.1"/>
    </source>
</evidence>
<keyword evidence="3" id="KW-1185">Reference proteome</keyword>
<dbReference type="Gramene" id="Pp3c24_20280V3.2">
    <property type="protein sequence ID" value="PAC:32909225.CDS.1"/>
    <property type="gene ID" value="Pp3c24_20280"/>
</dbReference>
<evidence type="ECO:0000313" key="3">
    <source>
        <dbReference type="Proteomes" id="UP000006727"/>
    </source>
</evidence>
<accession>A0A2K1IHK3</accession>
<dbReference type="InParanoid" id="A0A2K1IHK3"/>
<dbReference type="PaxDb" id="3218-PP1S101_75V6.1"/>
<organism evidence="1">
    <name type="scientific">Physcomitrium patens</name>
    <name type="common">Spreading-leaved earth moss</name>
    <name type="synonym">Physcomitrella patens</name>
    <dbReference type="NCBI Taxonomy" id="3218"/>
    <lineage>
        <taxon>Eukaryota</taxon>
        <taxon>Viridiplantae</taxon>
        <taxon>Streptophyta</taxon>
        <taxon>Embryophyta</taxon>
        <taxon>Bryophyta</taxon>
        <taxon>Bryophytina</taxon>
        <taxon>Bryopsida</taxon>
        <taxon>Funariidae</taxon>
        <taxon>Funariales</taxon>
        <taxon>Funariaceae</taxon>
        <taxon>Physcomitrium</taxon>
    </lineage>
</organism>
<dbReference type="EnsemblPlants" id="Pp3c24_20280V3.2">
    <property type="protein sequence ID" value="PAC:32909225.CDS.1"/>
    <property type="gene ID" value="Pp3c24_20280"/>
</dbReference>
<dbReference type="EMBL" id="ABEU02000024">
    <property type="protein sequence ID" value="PNR28740.1"/>
    <property type="molecule type" value="Genomic_DNA"/>
</dbReference>
<reference evidence="2" key="3">
    <citation type="submission" date="2020-12" db="UniProtKB">
        <authorList>
            <consortium name="EnsemblPlants"/>
        </authorList>
    </citation>
    <scope>IDENTIFICATION</scope>
</reference>
<gene>
    <name evidence="1" type="ORF">PHYPA_029333</name>
</gene>
<evidence type="ECO:0000313" key="1">
    <source>
        <dbReference type="EMBL" id="PNR28740.1"/>
    </source>
</evidence>